<sequence>MTSYASTTSDRRGGGNVGLFVGVLVIVIGLPVLGFLSRKISDGRLWQTGMAIWFVGSPVVLGLGGWLIHRSL</sequence>
<evidence type="ECO:0000313" key="3">
    <source>
        <dbReference type="Proteomes" id="UP001550210"/>
    </source>
</evidence>
<evidence type="ECO:0000256" key="1">
    <source>
        <dbReference type="SAM" id="Phobius"/>
    </source>
</evidence>
<accession>A0ABV2UZU5</accession>
<feature type="transmembrane region" description="Helical" evidence="1">
    <location>
        <begin position="48"/>
        <end position="68"/>
    </location>
</feature>
<dbReference type="Proteomes" id="UP001550210">
    <property type="component" value="Unassembled WGS sequence"/>
</dbReference>
<comment type="caution">
    <text evidence="2">The sequence shown here is derived from an EMBL/GenBank/DDBJ whole genome shotgun (WGS) entry which is preliminary data.</text>
</comment>
<proteinExistence type="predicted"/>
<evidence type="ECO:0000313" key="2">
    <source>
        <dbReference type="EMBL" id="MET9847092.1"/>
    </source>
</evidence>
<keyword evidence="1" id="KW-0472">Membrane</keyword>
<gene>
    <name evidence="2" type="ORF">ABZZ21_21530</name>
</gene>
<dbReference type="RefSeq" id="WP_355398304.1">
    <property type="nucleotide sequence ID" value="NZ_JBEGHN010000045.1"/>
</dbReference>
<feature type="transmembrane region" description="Helical" evidence="1">
    <location>
        <begin position="17"/>
        <end position="36"/>
    </location>
</feature>
<keyword evidence="3" id="KW-1185">Reference proteome</keyword>
<keyword evidence="1" id="KW-1133">Transmembrane helix</keyword>
<keyword evidence="1" id="KW-0812">Transmembrane</keyword>
<evidence type="ECO:0008006" key="4">
    <source>
        <dbReference type="Google" id="ProtNLM"/>
    </source>
</evidence>
<reference evidence="2 3" key="1">
    <citation type="submission" date="2024-06" db="EMBL/GenBank/DDBJ databases">
        <title>The Natural Products Discovery Center: Release of the First 8490 Sequenced Strains for Exploring Actinobacteria Biosynthetic Diversity.</title>
        <authorList>
            <person name="Kalkreuter E."/>
            <person name="Kautsar S.A."/>
            <person name="Yang D."/>
            <person name="Bader C.D."/>
            <person name="Teijaro C.N."/>
            <person name="Fluegel L."/>
            <person name="Davis C.M."/>
            <person name="Simpson J.R."/>
            <person name="Lauterbach L."/>
            <person name="Steele A.D."/>
            <person name="Gui C."/>
            <person name="Meng S."/>
            <person name="Li G."/>
            <person name="Viehrig K."/>
            <person name="Ye F."/>
            <person name="Su P."/>
            <person name="Kiefer A.F."/>
            <person name="Nichols A."/>
            <person name="Cepeda A.J."/>
            <person name="Yan W."/>
            <person name="Fan B."/>
            <person name="Jiang Y."/>
            <person name="Adhikari A."/>
            <person name="Zheng C.-J."/>
            <person name="Schuster L."/>
            <person name="Cowan T.M."/>
            <person name="Smanski M.J."/>
            <person name="Chevrette M.G."/>
            <person name="De Carvalho L.P.S."/>
            <person name="Shen B."/>
        </authorList>
    </citation>
    <scope>NUCLEOTIDE SEQUENCE [LARGE SCALE GENOMIC DNA]</scope>
    <source>
        <strain evidence="2 3">NPDC006434</strain>
    </source>
</reference>
<dbReference type="EMBL" id="JBEXPZ010000027">
    <property type="protein sequence ID" value="MET9847092.1"/>
    <property type="molecule type" value="Genomic_DNA"/>
</dbReference>
<protein>
    <recommendedName>
        <fullName evidence="4">Phospholipase D-like protein</fullName>
    </recommendedName>
</protein>
<organism evidence="2 3">
    <name type="scientific">Streptomyces ossamyceticus</name>
    <dbReference type="NCBI Taxonomy" id="249581"/>
    <lineage>
        <taxon>Bacteria</taxon>
        <taxon>Bacillati</taxon>
        <taxon>Actinomycetota</taxon>
        <taxon>Actinomycetes</taxon>
        <taxon>Kitasatosporales</taxon>
        <taxon>Streptomycetaceae</taxon>
        <taxon>Streptomyces</taxon>
    </lineage>
</organism>
<name>A0ABV2UZU5_9ACTN</name>